<protein>
    <submittedName>
        <fullName evidence="2">Uncharacterized protein</fullName>
    </submittedName>
</protein>
<dbReference type="RefSeq" id="WP_100453264.1">
    <property type="nucleotide sequence ID" value="NZ_UHID01000005.1"/>
</dbReference>
<dbReference type="EMBL" id="UHID01000005">
    <property type="protein sequence ID" value="SUP37357.1"/>
    <property type="molecule type" value="Genomic_DNA"/>
</dbReference>
<sequence>MQAPTTEPLGTPAPSSAHAGLPWWALVLPVLTFAALLLLAFGPTAASASGDPVLPQLLERVQQTLGHHPG</sequence>
<proteinExistence type="predicted"/>
<reference evidence="2 3" key="1">
    <citation type="submission" date="2018-06" db="EMBL/GenBank/DDBJ databases">
        <authorList>
            <consortium name="Pathogen Informatics"/>
            <person name="Doyle S."/>
        </authorList>
    </citation>
    <scope>NUCLEOTIDE SEQUENCE [LARGE SCALE GENOMIC DNA]</scope>
    <source>
        <strain evidence="2 3">NCTC7807</strain>
    </source>
</reference>
<evidence type="ECO:0000256" key="1">
    <source>
        <dbReference type="SAM" id="Phobius"/>
    </source>
</evidence>
<dbReference type="GeneID" id="95069827"/>
<keyword evidence="1" id="KW-0472">Membrane</keyword>
<accession>A0A380NE35</accession>
<dbReference type="Proteomes" id="UP000254150">
    <property type="component" value="Unassembled WGS sequence"/>
</dbReference>
<feature type="transmembrane region" description="Helical" evidence="1">
    <location>
        <begin position="20"/>
        <end position="41"/>
    </location>
</feature>
<evidence type="ECO:0000313" key="2">
    <source>
        <dbReference type="EMBL" id="SUP37357.1"/>
    </source>
</evidence>
<dbReference type="AlphaFoldDB" id="A0A380NE35"/>
<gene>
    <name evidence="2" type="ORF">NCTC7807_02513</name>
</gene>
<keyword evidence="1" id="KW-0812">Transmembrane</keyword>
<organism evidence="2 3">
    <name type="scientific">Streptomyces griseus</name>
    <dbReference type="NCBI Taxonomy" id="1911"/>
    <lineage>
        <taxon>Bacteria</taxon>
        <taxon>Bacillati</taxon>
        <taxon>Actinomycetota</taxon>
        <taxon>Actinomycetes</taxon>
        <taxon>Kitasatosporales</taxon>
        <taxon>Streptomycetaceae</taxon>
        <taxon>Streptomyces</taxon>
    </lineage>
</organism>
<keyword evidence="1" id="KW-1133">Transmembrane helix</keyword>
<name>A0A380NE35_STRGR</name>
<evidence type="ECO:0000313" key="3">
    <source>
        <dbReference type="Proteomes" id="UP000254150"/>
    </source>
</evidence>